<keyword evidence="2" id="KW-1185">Reference proteome</keyword>
<evidence type="ECO:0000313" key="1">
    <source>
        <dbReference type="EMBL" id="KAG2614187.1"/>
    </source>
</evidence>
<gene>
    <name evidence="1" type="ORF">PVAP13_4KG373901</name>
</gene>
<comment type="caution">
    <text evidence="1">The sequence shown here is derived from an EMBL/GenBank/DDBJ whole genome shotgun (WGS) entry which is preliminary data.</text>
</comment>
<protein>
    <submittedName>
        <fullName evidence="1">Uncharacterized protein</fullName>
    </submittedName>
</protein>
<dbReference type="EMBL" id="CM029043">
    <property type="protein sequence ID" value="KAG2614187.1"/>
    <property type="molecule type" value="Genomic_DNA"/>
</dbReference>
<dbReference type="Proteomes" id="UP000823388">
    <property type="component" value="Chromosome 4K"/>
</dbReference>
<reference evidence="1" key="1">
    <citation type="submission" date="2020-05" db="EMBL/GenBank/DDBJ databases">
        <title>WGS assembly of Panicum virgatum.</title>
        <authorList>
            <person name="Lovell J.T."/>
            <person name="Jenkins J."/>
            <person name="Shu S."/>
            <person name="Juenger T.E."/>
            <person name="Schmutz J."/>
        </authorList>
    </citation>
    <scope>NUCLEOTIDE SEQUENCE</scope>
    <source>
        <strain evidence="1">AP13</strain>
    </source>
</reference>
<proteinExistence type="predicted"/>
<accession>A0A8T0TVU4</accession>
<evidence type="ECO:0000313" key="2">
    <source>
        <dbReference type="Proteomes" id="UP000823388"/>
    </source>
</evidence>
<dbReference type="AlphaFoldDB" id="A0A8T0TVU4"/>
<organism evidence="1 2">
    <name type="scientific">Panicum virgatum</name>
    <name type="common">Blackwell switchgrass</name>
    <dbReference type="NCBI Taxonomy" id="38727"/>
    <lineage>
        <taxon>Eukaryota</taxon>
        <taxon>Viridiplantae</taxon>
        <taxon>Streptophyta</taxon>
        <taxon>Embryophyta</taxon>
        <taxon>Tracheophyta</taxon>
        <taxon>Spermatophyta</taxon>
        <taxon>Magnoliopsida</taxon>
        <taxon>Liliopsida</taxon>
        <taxon>Poales</taxon>
        <taxon>Poaceae</taxon>
        <taxon>PACMAD clade</taxon>
        <taxon>Panicoideae</taxon>
        <taxon>Panicodae</taxon>
        <taxon>Paniceae</taxon>
        <taxon>Panicinae</taxon>
        <taxon>Panicum</taxon>
        <taxon>Panicum sect. Hiantes</taxon>
    </lineage>
</organism>
<name>A0A8T0TVU4_PANVG</name>
<sequence>METARTLISIYCSRTAHLSYLSLSVALVACSLLCPPNQMEERRDASKREEKDEKERERECAVLAPFFMPRSIACQ</sequence>
<dbReference type="PROSITE" id="PS51257">
    <property type="entry name" value="PROKAR_LIPOPROTEIN"/>
    <property type="match status" value="1"/>
</dbReference>